<feature type="transmembrane region" description="Helical" evidence="6">
    <location>
        <begin position="99"/>
        <end position="119"/>
    </location>
</feature>
<evidence type="ECO:0000256" key="4">
    <source>
        <dbReference type="ARBA" id="ARBA00022989"/>
    </source>
</evidence>
<feature type="transmembrane region" description="Helical" evidence="6">
    <location>
        <begin position="60"/>
        <end position="79"/>
    </location>
</feature>
<proteinExistence type="predicted"/>
<evidence type="ECO:0000313" key="7">
    <source>
        <dbReference type="EMBL" id="HDD52961.1"/>
    </source>
</evidence>
<evidence type="ECO:0000256" key="3">
    <source>
        <dbReference type="ARBA" id="ARBA00022692"/>
    </source>
</evidence>
<keyword evidence="2" id="KW-1003">Cell membrane</keyword>
<evidence type="ECO:0000256" key="2">
    <source>
        <dbReference type="ARBA" id="ARBA00022475"/>
    </source>
</evidence>
<feature type="non-terminal residue" evidence="7">
    <location>
        <position position="278"/>
    </location>
</feature>
<dbReference type="EMBL" id="DQWS01000104">
    <property type="protein sequence ID" value="HDD52961.1"/>
    <property type="molecule type" value="Genomic_DNA"/>
</dbReference>
<keyword evidence="3 6" id="KW-0812">Transmembrane</keyword>
<feature type="transmembrane region" description="Helical" evidence="6">
    <location>
        <begin position="12"/>
        <end position="33"/>
    </location>
</feature>
<dbReference type="InterPro" id="IPR005495">
    <property type="entry name" value="LptG/LptF_permease"/>
</dbReference>
<evidence type="ECO:0000256" key="5">
    <source>
        <dbReference type="ARBA" id="ARBA00023136"/>
    </source>
</evidence>
<protein>
    <submittedName>
        <fullName evidence="7">YjgP/YjgQ family permease</fullName>
    </submittedName>
</protein>
<dbReference type="Proteomes" id="UP000885690">
    <property type="component" value="Unassembled WGS sequence"/>
</dbReference>
<gene>
    <name evidence="7" type="ORF">ENF32_02690</name>
</gene>
<keyword evidence="4 6" id="KW-1133">Transmembrane helix</keyword>
<keyword evidence="5 6" id="KW-0472">Membrane</keyword>
<evidence type="ECO:0000256" key="6">
    <source>
        <dbReference type="SAM" id="Phobius"/>
    </source>
</evidence>
<comment type="subcellular location">
    <subcellularLocation>
        <location evidence="1">Cell membrane</location>
        <topology evidence="1">Multi-pass membrane protein</topology>
    </subcellularLocation>
</comment>
<sequence length="278" mass="32710">MKILTRYVLKEYSRLLAFILLALASVYSLILFFEILDDALEHKAPLKSVLYYLLYNQPRVIKEMLPMAFFFATLAYLILSNKNFEIVALKALGIKIYRILVPMALLAGVVGTITVFWNLNLVPWGISRSTEIRRIEIKKEKKAFHVRYTDIWVKHGDTTCFIHFFDERKQTFRKVRCIWFNEGKIQSVAIASQAQWKEGKWKMLEPTVLTIEEGTIREKNLPLLPLPLDITPQSLLEQKKEPWEMTYRELRDYIKAMEEEGYSVPHLKEELYQRIAMA</sequence>
<dbReference type="PANTHER" id="PTHR33529">
    <property type="entry name" value="SLR0882 PROTEIN-RELATED"/>
    <property type="match status" value="1"/>
</dbReference>
<dbReference type="Pfam" id="PF03739">
    <property type="entry name" value="LptF_LptG"/>
    <property type="match status" value="1"/>
</dbReference>
<reference evidence="7" key="1">
    <citation type="journal article" date="2020" name="mSystems">
        <title>Genome- and Community-Level Interaction Insights into Carbon Utilization and Element Cycling Functions of Hydrothermarchaeota in Hydrothermal Sediment.</title>
        <authorList>
            <person name="Zhou Z."/>
            <person name="Liu Y."/>
            <person name="Xu W."/>
            <person name="Pan J."/>
            <person name="Luo Z.H."/>
            <person name="Li M."/>
        </authorList>
    </citation>
    <scope>NUCLEOTIDE SEQUENCE [LARGE SCALE GENOMIC DNA]</scope>
    <source>
        <strain evidence="7">HyVt-115</strain>
    </source>
</reference>
<name>A0A7C0U6F5_9BACT</name>
<evidence type="ECO:0000256" key="1">
    <source>
        <dbReference type="ARBA" id="ARBA00004651"/>
    </source>
</evidence>
<dbReference type="AlphaFoldDB" id="A0A7C0U6F5"/>
<organism evidence="7">
    <name type="scientific">Thermosulfidibacter takaii</name>
    <dbReference type="NCBI Taxonomy" id="412593"/>
    <lineage>
        <taxon>Bacteria</taxon>
        <taxon>Pseudomonadati</taxon>
        <taxon>Thermosulfidibacterota</taxon>
        <taxon>Thermosulfidibacteria</taxon>
        <taxon>Thermosulfidibacterales</taxon>
        <taxon>Thermosulfidibacteraceae</taxon>
    </lineage>
</organism>
<comment type="caution">
    <text evidence="7">The sequence shown here is derived from an EMBL/GenBank/DDBJ whole genome shotgun (WGS) entry which is preliminary data.</text>
</comment>
<accession>A0A7C0U6F5</accession>
<dbReference type="PANTHER" id="PTHR33529:SF6">
    <property type="entry name" value="YJGP_YJGQ FAMILY PERMEASE"/>
    <property type="match status" value="1"/>
</dbReference>
<dbReference type="GO" id="GO:0043190">
    <property type="term" value="C:ATP-binding cassette (ABC) transporter complex"/>
    <property type="evidence" value="ECO:0007669"/>
    <property type="project" value="TreeGrafter"/>
</dbReference>
<dbReference type="GO" id="GO:0015920">
    <property type="term" value="P:lipopolysaccharide transport"/>
    <property type="evidence" value="ECO:0007669"/>
    <property type="project" value="TreeGrafter"/>
</dbReference>